<dbReference type="CDD" id="cd07820">
    <property type="entry name" value="SRPBCC_3"/>
    <property type="match status" value="1"/>
</dbReference>
<gene>
    <name evidence="1" type="ORF">SAMN02745166_01228</name>
</gene>
<dbReference type="Gene3D" id="3.30.530.20">
    <property type="match status" value="1"/>
</dbReference>
<dbReference type="InterPro" id="IPR023393">
    <property type="entry name" value="START-like_dom_sf"/>
</dbReference>
<dbReference type="EMBL" id="FUYE01000003">
    <property type="protein sequence ID" value="SKA85963.1"/>
    <property type="molecule type" value="Genomic_DNA"/>
</dbReference>
<name>A0A1T4X8N0_9BACT</name>
<sequence>MRRNASMQLHEFRQSQILRIPLAEAWAFFSQPANLNEITPPDMRFEVAGGDMSSIYAGQVVWYRLQLLPGLYRTWVTEIRHVQPQESFIDEQRFGPYRFWQHRHSFKEVSPTQTEVSDHVIYALPFWPFGEVVHTLYVKPMHEKVFRYRREALVRRFSALD</sequence>
<organism evidence="1 2">
    <name type="scientific">Prosthecobacter debontii</name>
    <dbReference type="NCBI Taxonomy" id="48467"/>
    <lineage>
        <taxon>Bacteria</taxon>
        <taxon>Pseudomonadati</taxon>
        <taxon>Verrucomicrobiota</taxon>
        <taxon>Verrucomicrobiia</taxon>
        <taxon>Verrucomicrobiales</taxon>
        <taxon>Verrucomicrobiaceae</taxon>
        <taxon>Prosthecobacter</taxon>
    </lineage>
</organism>
<accession>A0A1T4X8N0</accession>
<reference evidence="2" key="1">
    <citation type="submission" date="2017-02" db="EMBL/GenBank/DDBJ databases">
        <authorList>
            <person name="Varghese N."/>
            <person name="Submissions S."/>
        </authorList>
    </citation>
    <scope>NUCLEOTIDE SEQUENCE [LARGE SCALE GENOMIC DNA]</scope>
    <source>
        <strain evidence="2">ATCC 700200</strain>
    </source>
</reference>
<dbReference type="Proteomes" id="UP000190774">
    <property type="component" value="Unassembled WGS sequence"/>
</dbReference>
<dbReference type="AlphaFoldDB" id="A0A1T4X8N0"/>
<protein>
    <submittedName>
        <fullName evidence="1">Ligand-binding SRPBCC domain-containing protein</fullName>
    </submittedName>
</protein>
<evidence type="ECO:0000313" key="2">
    <source>
        <dbReference type="Proteomes" id="UP000190774"/>
    </source>
</evidence>
<keyword evidence="2" id="KW-1185">Reference proteome</keyword>
<evidence type="ECO:0000313" key="1">
    <source>
        <dbReference type="EMBL" id="SKA85963.1"/>
    </source>
</evidence>
<dbReference type="SUPFAM" id="SSF55961">
    <property type="entry name" value="Bet v1-like"/>
    <property type="match status" value="1"/>
</dbReference>
<proteinExistence type="predicted"/>
<dbReference type="STRING" id="48467.SAMN02745166_01228"/>